<dbReference type="InterPro" id="IPR008884">
    <property type="entry name" value="TylF_MeTrfase"/>
</dbReference>
<dbReference type="eggNOG" id="COG4122">
    <property type="taxonomic scope" value="Bacteria"/>
</dbReference>
<dbReference type="PANTHER" id="PTHR40036:SF1">
    <property type="entry name" value="MACROCIN O-METHYLTRANSFERASE"/>
    <property type="match status" value="1"/>
</dbReference>
<dbReference type="PANTHER" id="PTHR40036">
    <property type="entry name" value="MACROCIN O-METHYLTRANSFERASE"/>
    <property type="match status" value="1"/>
</dbReference>
<dbReference type="InterPro" id="IPR029063">
    <property type="entry name" value="SAM-dependent_MTases_sf"/>
</dbReference>
<gene>
    <name evidence="1" type="ORF">A0U89_03690</name>
</gene>
<keyword evidence="2" id="KW-1185">Reference proteome</keyword>
<dbReference type="Gene3D" id="3.40.50.150">
    <property type="entry name" value="Vaccinia Virus protein VP39"/>
    <property type="match status" value="1"/>
</dbReference>
<dbReference type="EMBL" id="CP014674">
    <property type="protein sequence ID" value="AOX16372.1"/>
    <property type="molecule type" value="Genomic_DNA"/>
</dbReference>
<organism evidence="1 2">
    <name type="scientific">Kozakia baliensis</name>
    <dbReference type="NCBI Taxonomy" id="153496"/>
    <lineage>
        <taxon>Bacteria</taxon>
        <taxon>Pseudomonadati</taxon>
        <taxon>Pseudomonadota</taxon>
        <taxon>Alphaproteobacteria</taxon>
        <taxon>Acetobacterales</taxon>
        <taxon>Acetobacteraceae</taxon>
        <taxon>Kozakia</taxon>
    </lineage>
</organism>
<dbReference type="Proteomes" id="UP000179145">
    <property type="component" value="Chromosome"/>
</dbReference>
<evidence type="ECO:0000313" key="1">
    <source>
        <dbReference type="EMBL" id="AOX16372.1"/>
    </source>
</evidence>
<reference evidence="1 2" key="1">
    <citation type="journal article" date="2016" name="Microb. Cell Fact.">
        <title>Dissection of exopolysaccharide biosynthesis in Kozakia baliensis.</title>
        <authorList>
            <person name="Brandt J.U."/>
            <person name="Jakob F."/>
            <person name="Behr J."/>
            <person name="Geissler A.J."/>
            <person name="Vogel R.F."/>
        </authorList>
    </citation>
    <scope>NUCLEOTIDE SEQUENCE [LARGE SCALE GENOMIC DNA]</scope>
    <source>
        <strain evidence="1 2">DSM 14400</strain>
    </source>
</reference>
<name>A0A1D8URT4_9PROT</name>
<dbReference type="Pfam" id="PF05711">
    <property type="entry name" value="TylF"/>
    <property type="match status" value="1"/>
</dbReference>
<dbReference type="STRING" id="153496.A0U89_03690"/>
<proteinExistence type="predicted"/>
<sequence length="253" mass="28090">MWMRNETMRRFIGGNKIARAMTFGLQSSLQMRLLSGHKKQTTLQRLRDAARSADSLLSSDEAFTLHELANAQAALPGAIAEFGVYRGASAALICAVKGDRPLHLFDTFAGLPEPTDREVSVFEAGQFRGTLPQVEKLLAGYNNVHFHSGFFPETTVGLENLRFSFVHLDVDLYDATLEGLKFFYPRMVSGGIILTHDHSIIDGVSRAFSEFLSDKPERVIEMPTTQAMLIRHAHDESTAKTWPTMVSAEEEAA</sequence>
<dbReference type="KEGG" id="kba:A0U89_03690"/>
<dbReference type="AlphaFoldDB" id="A0A1D8URT4"/>
<protein>
    <submittedName>
        <fullName evidence="1">Uncharacterized protein</fullName>
    </submittedName>
</protein>
<evidence type="ECO:0000313" key="2">
    <source>
        <dbReference type="Proteomes" id="UP000179145"/>
    </source>
</evidence>
<accession>A0A1D8URT4</accession>